<dbReference type="GO" id="GO:0006506">
    <property type="term" value="P:GPI anchor biosynthetic process"/>
    <property type="evidence" value="ECO:0007669"/>
    <property type="project" value="TreeGrafter"/>
</dbReference>
<dbReference type="InterPro" id="IPR005135">
    <property type="entry name" value="Endo/exonuclease/phosphatase"/>
</dbReference>
<reference evidence="2 3" key="1">
    <citation type="submission" date="2021-10" db="EMBL/GenBank/DDBJ databases">
        <title>Whole-genome sequencing analysis of Laribacter hongkongensis: virulence gene profiles, carbohydrate-active enzyme prediction, and antimicrobial resistance characterization.</title>
        <authorList>
            <person name="Yuan P."/>
            <person name="Zhan Y."/>
            <person name="Chen D."/>
        </authorList>
    </citation>
    <scope>NUCLEOTIDE SEQUENCE [LARGE SCALE GENOMIC DNA]</scope>
    <source>
        <strain evidence="2 3">W67</strain>
    </source>
</reference>
<dbReference type="GO" id="GO:0004519">
    <property type="term" value="F:endonuclease activity"/>
    <property type="evidence" value="ECO:0007669"/>
    <property type="project" value="UniProtKB-KW"/>
</dbReference>
<dbReference type="SUPFAM" id="SSF56219">
    <property type="entry name" value="DNase I-like"/>
    <property type="match status" value="1"/>
</dbReference>
<keyword evidence="2" id="KW-0255">Endonuclease</keyword>
<dbReference type="Gene3D" id="3.60.10.10">
    <property type="entry name" value="Endonuclease/exonuclease/phosphatase"/>
    <property type="match status" value="1"/>
</dbReference>
<dbReference type="RefSeq" id="WP_227459933.1">
    <property type="nucleotide sequence ID" value="NZ_CP022115.1"/>
</dbReference>
<proteinExistence type="predicted"/>
<dbReference type="GeneID" id="75108864"/>
<name>A0AAW5E065_9NEIS</name>
<gene>
    <name evidence="2" type="ORF">LH440_05015</name>
</gene>
<protein>
    <submittedName>
        <fullName evidence="2">Endonuclease/exonuclease/phosphatase family protein</fullName>
    </submittedName>
</protein>
<evidence type="ECO:0000313" key="3">
    <source>
        <dbReference type="Proteomes" id="UP001200247"/>
    </source>
</evidence>
<dbReference type="PANTHER" id="PTHR14859:SF15">
    <property type="entry name" value="ENDONUCLEASE_EXONUCLEASE_PHOSPHATASE DOMAIN-CONTAINING PROTEIN"/>
    <property type="match status" value="1"/>
</dbReference>
<comment type="caution">
    <text evidence="2">The sequence shown here is derived from an EMBL/GenBank/DDBJ whole genome shotgun (WGS) entry which is preliminary data.</text>
</comment>
<keyword evidence="2" id="KW-0540">Nuclease</keyword>
<dbReference type="Pfam" id="PF03372">
    <property type="entry name" value="Exo_endo_phos"/>
    <property type="match status" value="1"/>
</dbReference>
<organism evidence="2 3">
    <name type="scientific">Laribacter hongkongensis</name>
    <dbReference type="NCBI Taxonomy" id="168471"/>
    <lineage>
        <taxon>Bacteria</taxon>
        <taxon>Pseudomonadati</taxon>
        <taxon>Pseudomonadota</taxon>
        <taxon>Betaproteobacteria</taxon>
        <taxon>Neisseriales</taxon>
        <taxon>Aquaspirillaceae</taxon>
        <taxon>Laribacter</taxon>
    </lineage>
</organism>
<dbReference type="InterPro" id="IPR036691">
    <property type="entry name" value="Endo/exonu/phosph_ase_sf"/>
</dbReference>
<feature type="domain" description="Endonuclease/exonuclease/phosphatase" evidence="1">
    <location>
        <begin position="19"/>
        <end position="250"/>
    </location>
</feature>
<dbReference type="AlphaFoldDB" id="A0AAW5E065"/>
<evidence type="ECO:0000313" key="2">
    <source>
        <dbReference type="EMBL" id="MCG9025270.1"/>
    </source>
</evidence>
<dbReference type="GO" id="GO:0016020">
    <property type="term" value="C:membrane"/>
    <property type="evidence" value="ECO:0007669"/>
    <property type="project" value="GOC"/>
</dbReference>
<dbReference type="PANTHER" id="PTHR14859">
    <property type="entry name" value="CALCOFLUOR WHITE HYPERSENSITIVE PROTEIN PRECURSOR"/>
    <property type="match status" value="1"/>
</dbReference>
<dbReference type="InterPro" id="IPR051916">
    <property type="entry name" value="GPI-anchor_lipid_remodeler"/>
</dbReference>
<accession>A0AAW5E065</accession>
<sequence length="262" mass="29452">MIRSSTGAEAVIKPLRVTSLNIHKGMSPLNRKVNLVGIANELEGLDADLLFLQEVQGRHSLRARHKAGYLDIPQHDYIAGRLDRHAVYGLNAGYGYGHHGNAILTRFPIRQWCNLDLSVNRLESRGVLHCDIKLPGWPCEVTALCIHLNLFGHDRRKQMEQLSRYIERAVPRGNGLILAGDFNDWRRRANHEFADELGLQEVHEAVHGRHGKSFPARLPILTLDRIYVRGLQIVGAEVLRGAPWATLSDHLPLSAELIPEHA</sequence>
<dbReference type="Proteomes" id="UP001200247">
    <property type="component" value="Unassembled WGS sequence"/>
</dbReference>
<evidence type="ECO:0000259" key="1">
    <source>
        <dbReference type="Pfam" id="PF03372"/>
    </source>
</evidence>
<keyword evidence="2" id="KW-0378">Hydrolase</keyword>
<dbReference type="EMBL" id="JAJAXM010000006">
    <property type="protein sequence ID" value="MCG9025270.1"/>
    <property type="molecule type" value="Genomic_DNA"/>
</dbReference>